<dbReference type="Gene3D" id="3.40.630.30">
    <property type="match status" value="1"/>
</dbReference>
<dbReference type="Proteomes" id="UP000236584">
    <property type="component" value="Chromosome"/>
</dbReference>
<dbReference type="InterPro" id="IPR053144">
    <property type="entry name" value="Acetyltransferase_Butenolide"/>
</dbReference>
<dbReference type="KEGG" id="srub:C2R22_18185"/>
<name>A0A2I8VN70_9EURY</name>
<evidence type="ECO:0000313" key="3">
    <source>
        <dbReference type="Proteomes" id="UP000236584"/>
    </source>
</evidence>
<keyword evidence="3" id="KW-1185">Reference proteome</keyword>
<dbReference type="PANTHER" id="PTHR43233:SF1">
    <property type="entry name" value="FAMILY N-ACETYLTRANSFERASE, PUTATIVE (AFU_ORTHOLOGUE AFUA_6G03350)-RELATED"/>
    <property type="match status" value="1"/>
</dbReference>
<dbReference type="GO" id="GO:0016747">
    <property type="term" value="F:acyltransferase activity, transferring groups other than amino-acyl groups"/>
    <property type="evidence" value="ECO:0007669"/>
    <property type="project" value="InterPro"/>
</dbReference>
<dbReference type="EMBL" id="CP026309">
    <property type="protein sequence ID" value="AUV83335.1"/>
    <property type="molecule type" value="Genomic_DNA"/>
</dbReference>
<dbReference type="InterPro" id="IPR000182">
    <property type="entry name" value="GNAT_dom"/>
</dbReference>
<sequence length="148" mass="16876">MTRELDVDVAYEVPDGCLDDVVRLLRSTGWAADRDADGVRRMLDHTDVVVCLVREVVSGRTRDTEVVGFARALTDYEYRAFVEDVVVGVPYRGRGLGSKLVEELCAHPELVDVERLVLECRLDLVDFYERFGFQRVPSEAVLLKRERD</sequence>
<dbReference type="PROSITE" id="PS51186">
    <property type="entry name" value="GNAT"/>
    <property type="match status" value="1"/>
</dbReference>
<organism evidence="2 3">
    <name type="scientific">Salinigranum rubrum</name>
    <dbReference type="NCBI Taxonomy" id="755307"/>
    <lineage>
        <taxon>Archaea</taxon>
        <taxon>Methanobacteriati</taxon>
        <taxon>Methanobacteriota</taxon>
        <taxon>Stenosarchaea group</taxon>
        <taxon>Halobacteria</taxon>
        <taxon>Halobacteriales</taxon>
        <taxon>Haloferacaceae</taxon>
        <taxon>Salinigranum</taxon>
    </lineage>
</organism>
<dbReference type="Pfam" id="PF00583">
    <property type="entry name" value="Acetyltransf_1"/>
    <property type="match status" value="1"/>
</dbReference>
<dbReference type="SUPFAM" id="SSF55729">
    <property type="entry name" value="Acyl-CoA N-acyltransferases (Nat)"/>
    <property type="match status" value="1"/>
</dbReference>
<feature type="domain" description="N-acetyltransferase" evidence="1">
    <location>
        <begin position="1"/>
        <end position="148"/>
    </location>
</feature>
<dbReference type="OrthoDB" id="111868at2157"/>
<keyword evidence="2" id="KW-0808">Transferase</keyword>
<dbReference type="RefSeq" id="WP_103427024.1">
    <property type="nucleotide sequence ID" value="NZ_CP026309.1"/>
</dbReference>
<accession>A0A2I8VN70</accession>
<proteinExistence type="predicted"/>
<gene>
    <name evidence="2" type="ORF">C2R22_18185</name>
</gene>
<evidence type="ECO:0000259" key="1">
    <source>
        <dbReference type="PROSITE" id="PS51186"/>
    </source>
</evidence>
<dbReference type="GeneID" id="35594063"/>
<protein>
    <submittedName>
        <fullName evidence="2">GNAT family N-acetyltransferase</fullName>
    </submittedName>
</protein>
<reference evidence="2 3" key="1">
    <citation type="submission" date="2018-01" db="EMBL/GenBank/DDBJ databases">
        <title>Complete genome sequence of Salinigranum rubrum GX10T, an extremely halophilic archaeon isolated from a marine solar saltern.</title>
        <authorList>
            <person name="Han S."/>
        </authorList>
    </citation>
    <scope>NUCLEOTIDE SEQUENCE [LARGE SCALE GENOMIC DNA]</scope>
    <source>
        <strain evidence="2 3">GX10</strain>
    </source>
</reference>
<evidence type="ECO:0000313" key="2">
    <source>
        <dbReference type="EMBL" id="AUV83335.1"/>
    </source>
</evidence>
<dbReference type="CDD" id="cd04301">
    <property type="entry name" value="NAT_SF"/>
    <property type="match status" value="1"/>
</dbReference>
<dbReference type="AlphaFoldDB" id="A0A2I8VN70"/>
<dbReference type="InterPro" id="IPR016181">
    <property type="entry name" value="Acyl_CoA_acyltransferase"/>
</dbReference>
<dbReference type="PANTHER" id="PTHR43233">
    <property type="entry name" value="FAMILY N-ACETYLTRANSFERASE, PUTATIVE (AFU_ORTHOLOGUE AFUA_6G03350)-RELATED"/>
    <property type="match status" value="1"/>
</dbReference>